<reference evidence="2" key="1">
    <citation type="submission" date="2016-10" db="EMBL/GenBank/DDBJ databases">
        <authorList>
            <person name="Varghese N."/>
            <person name="Submissions S."/>
        </authorList>
    </citation>
    <scope>NUCLEOTIDE SEQUENCE [LARGE SCALE GENOMIC DNA]</scope>
    <source>
        <strain evidence="2">DSM 17465</strain>
    </source>
</reference>
<proteinExistence type="predicted"/>
<sequence>MFKGFESYDDKDRNNGEVKKIIQQNFALIFGAPKDAREFSLINFTRLLPSSDCEKLVLFIFAVQADLGVEGYLLWCEAQEDLIVSPLMQGCAGV</sequence>
<protein>
    <submittedName>
        <fullName evidence="1">Uncharacterized protein</fullName>
    </submittedName>
</protein>
<gene>
    <name evidence="1" type="ORF">SAMN05444141_106326</name>
</gene>
<accession>A0A1I7CR76</accession>
<name>A0A1I7CR76_9HYPH</name>
<dbReference type="EMBL" id="FPBD01000006">
    <property type="protein sequence ID" value="SFU01957.1"/>
    <property type="molecule type" value="Genomic_DNA"/>
</dbReference>
<evidence type="ECO:0000313" key="2">
    <source>
        <dbReference type="Proteomes" id="UP000183371"/>
    </source>
</evidence>
<keyword evidence="2" id="KW-1185">Reference proteome</keyword>
<dbReference type="AlphaFoldDB" id="A0A1I7CR76"/>
<organism evidence="1 2">
    <name type="scientific">Pseudovibrio denitrificans</name>
    <dbReference type="NCBI Taxonomy" id="258256"/>
    <lineage>
        <taxon>Bacteria</taxon>
        <taxon>Pseudomonadati</taxon>
        <taxon>Pseudomonadota</taxon>
        <taxon>Alphaproteobacteria</taxon>
        <taxon>Hyphomicrobiales</taxon>
        <taxon>Stappiaceae</taxon>
        <taxon>Pseudovibrio</taxon>
    </lineage>
</organism>
<evidence type="ECO:0000313" key="1">
    <source>
        <dbReference type="EMBL" id="SFU01957.1"/>
    </source>
</evidence>
<dbReference type="Proteomes" id="UP000183371">
    <property type="component" value="Unassembled WGS sequence"/>
</dbReference>